<evidence type="ECO:0000313" key="1">
    <source>
        <dbReference type="EMBL" id="MBN4068661.1"/>
    </source>
</evidence>
<proteinExistence type="predicted"/>
<keyword evidence="2" id="KW-1185">Reference proteome</keyword>
<organism evidence="1 2">
    <name type="scientific">Desulfotalea psychrophila</name>
    <dbReference type="NCBI Taxonomy" id="84980"/>
    <lineage>
        <taxon>Bacteria</taxon>
        <taxon>Pseudomonadati</taxon>
        <taxon>Thermodesulfobacteriota</taxon>
        <taxon>Desulfobulbia</taxon>
        <taxon>Desulfobulbales</taxon>
        <taxon>Desulfocapsaceae</taxon>
        <taxon>Desulfotalea</taxon>
    </lineage>
</organism>
<comment type="caution">
    <text evidence="1">The sequence shown here is derived from an EMBL/GenBank/DDBJ whole genome shotgun (WGS) entry which is preliminary data.</text>
</comment>
<evidence type="ECO:0000313" key="2">
    <source>
        <dbReference type="Proteomes" id="UP000717534"/>
    </source>
</evidence>
<name>A0ABS3AU89_9BACT</name>
<dbReference type="EMBL" id="JAFITO010000035">
    <property type="protein sequence ID" value="MBN4068661.1"/>
    <property type="molecule type" value="Genomic_DNA"/>
</dbReference>
<accession>A0ABS3AU89</accession>
<protein>
    <recommendedName>
        <fullName evidence="3">PilZ domain-containing protein</fullName>
    </recommendedName>
</protein>
<gene>
    <name evidence="1" type="ORF">JYU06_03975</name>
</gene>
<reference evidence="1 2" key="1">
    <citation type="submission" date="2021-02" db="EMBL/GenBank/DDBJ databases">
        <title>Activity-based single-cell genomes from oceanic crustal fluid captures similar information to metagenomic and metatranscriptomic surveys with orders of magnitude less sampling.</title>
        <authorList>
            <person name="D'Angelo T.S."/>
            <person name="Orcutt B.N."/>
        </authorList>
    </citation>
    <scope>NUCLEOTIDE SEQUENCE [LARGE SCALE GENOMIC DNA]</scope>
    <source>
        <strain evidence="1">AH-315-G02</strain>
    </source>
</reference>
<dbReference type="Proteomes" id="UP000717534">
    <property type="component" value="Unassembled WGS sequence"/>
</dbReference>
<sequence length="101" mass="11355">MAVSQQVLGPIINISMAGLAFRYMNGTTNKKISDRLGIFLGSDNILIEELTTQVISDKIVSSGSTFLQISTRQRSIQFINLTKQQRIKLEDFISNKTLEIY</sequence>
<evidence type="ECO:0008006" key="3">
    <source>
        <dbReference type="Google" id="ProtNLM"/>
    </source>
</evidence>